<evidence type="ECO:0000256" key="1">
    <source>
        <dbReference type="ARBA" id="ARBA00010923"/>
    </source>
</evidence>
<keyword evidence="3" id="KW-0238">DNA-binding</keyword>
<keyword evidence="5" id="KW-0540">Nuclease</keyword>
<reference evidence="5 6" key="1">
    <citation type="submission" date="2020-02" db="EMBL/GenBank/DDBJ databases">
        <title>Flavobacterium sp. genome.</title>
        <authorList>
            <person name="Jung H.S."/>
            <person name="Baek J.H."/>
            <person name="Jeon C.O."/>
        </authorList>
    </citation>
    <scope>NUCLEOTIDE SEQUENCE [LARGE SCALE GENOMIC DNA]</scope>
    <source>
        <strain evidence="5 6">SE-s27</strain>
    </source>
</reference>
<evidence type="ECO:0000259" key="4">
    <source>
        <dbReference type="Pfam" id="PF01420"/>
    </source>
</evidence>
<protein>
    <submittedName>
        <fullName evidence="5">Restriction endonuclease subunit S</fullName>
    </submittedName>
</protein>
<dbReference type="Gene3D" id="1.10.287.1120">
    <property type="entry name" value="Bipartite methylase S protein"/>
    <property type="match status" value="1"/>
</dbReference>
<dbReference type="Proteomes" id="UP000767947">
    <property type="component" value="Unassembled WGS sequence"/>
</dbReference>
<accession>A0ABX1R017</accession>
<feature type="domain" description="Type I restriction modification DNA specificity" evidence="4">
    <location>
        <begin position="22"/>
        <end position="206"/>
    </location>
</feature>
<dbReference type="InterPro" id="IPR000055">
    <property type="entry name" value="Restrct_endonuc_typeI_TRD"/>
</dbReference>
<evidence type="ECO:0000313" key="5">
    <source>
        <dbReference type="EMBL" id="NMH26409.1"/>
    </source>
</evidence>
<dbReference type="EMBL" id="JAAMPT010000209">
    <property type="protein sequence ID" value="NMH26409.1"/>
    <property type="molecule type" value="Genomic_DNA"/>
</dbReference>
<dbReference type="GO" id="GO:0004519">
    <property type="term" value="F:endonuclease activity"/>
    <property type="evidence" value="ECO:0007669"/>
    <property type="project" value="UniProtKB-KW"/>
</dbReference>
<dbReference type="RefSeq" id="WP_169525094.1">
    <property type="nucleotide sequence ID" value="NZ_JAAMPT010000209.1"/>
</dbReference>
<comment type="caution">
    <text evidence="5">The sequence shown here is derived from an EMBL/GenBank/DDBJ whole genome shotgun (WGS) entry which is preliminary data.</text>
</comment>
<keyword evidence="5" id="KW-0378">Hydrolase</keyword>
<name>A0ABX1R017_9FLAO</name>
<dbReference type="Pfam" id="PF01420">
    <property type="entry name" value="Methylase_S"/>
    <property type="match status" value="2"/>
</dbReference>
<gene>
    <name evidence="5" type="ORF">G6042_14165</name>
</gene>
<dbReference type="PANTHER" id="PTHR43140:SF1">
    <property type="entry name" value="TYPE I RESTRICTION ENZYME ECOKI SPECIFICITY SUBUNIT"/>
    <property type="match status" value="1"/>
</dbReference>
<evidence type="ECO:0000256" key="2">
    <source>
        <dbReference type="ARBA" id="ARBA00022747"/>
    </source>
</evidence>
<keyword evidence="5" id="KW-0255">Endonuclease</keyword>
<proteinExistence type="inferred from homology"/>
<keyword evidence="6" id="KW-1185">Reference proteome</keyword>
<sequence length="459" mass="52859">MENIKPYTKYKPSGVSWLGEIPEHWEIRKLKSLFKSPESLFVDGDWIESNDINGSDVKYITTGNIREGKYKEKGSGQITFETFKRLNCTEALENDILISRLNMPIGRCCLAPKFDKPLIVSVDVVICRLDIEYNRKYFVYLMNSKRYQESTALESRGATMKRVSRTILGNFFLSIPSTDEQTTIADFLDYKTAKIDRFIRKKKQLIQLLNEQKAGIINQAVTKGLDASAKMKPSGIEWLGDIPEHWKIVKLRYLSRITTGNKNTEDKVENGLYDFFVRSQKIAKINSYSFDGEGILTAGDGVGVGKVFHYINGKCDYHQRVYLFYNFSKLIHAKFLFYFLQKFLKNELMIYNAKSTVDSVRLPVLKDFLVLVPEFNEQKAIVEHIEKETEKLNKAIATIEKEIALVQEYRTALIAEAVTGKIDVRDYKVPVLEEDDLVYEDVEEEMDMVAEDGEGMEME</sequence>
<feature type="domain" description="Type I restriction modification DNA specificity" evidence="4">
    <location>
        <begin position="243"/>
        <end position="399"/>
    </location>
</feature>
<dbReference type="InterPro" id="IPR051212">
    <property type="entry name" value="Type-I_RE_S_subunit"/>
</dbReference>
<comment type="similarity">
    <text evidence="1">Belongs to the type-I restriction system S methylase family.</text>
</comment>
<dbReference type="PANTHER" id="PTHR43140">
    <property type="entry name" value="TYPE-1 RESTRICTION ENZYME ECOKI SPECIFICITY PROTEIN"/>
    <property type="match status" value="1"/>
</dbReference>
<dbReference type="Gene3D" id="3.90.220.20">
    <property type="entry name" value="DNA methylase specificity domains"/>
    <property type="match status" value="2"/>
</dbReference>
<dbReference type="InterPro" id="IPR044946">
    <property type="entry name" value="Restrct_endonuc_typeI_TRD_sf"/>
</dbReference>
<evidence type="ECO:0000256" key="3">
    <source>
        <dbReference type="ARBA" id="ARBA00023125"/>
    </source>
</evidence>
<dbReference type="SUPFAM" id="SSF116734">
    <property type="entry name" value="DNA methylase specificity domain"/>
    <property type="match status" value="2"/>
</dbReference>
<keyword evidence="2" id="KW-0680">Restriction system</keyword>
<organism evidence="5 6">
    <name type="scientific">Flavobacterium solisilvae</name>
    <dbReference type="NCBI Taxonomy" id="1852019"/>
    <lineage>
        <taxon>Bacteria</taxon>
        <taxon>Pseudomonadati</taxon>
        <taxon>Bacteroidota</taxon>
        <taxon>Flavobacteriia</taxon>
        <taxon>Flavobacteriales</taxon>
        <taxon>Flavobacteriaceae</taxon>
        <taxon>Flavobacterium</taxon>
    </lineage>
</organism>
<evidence type="ECO:0000313" key="6">
    <source>
        <dbReference type="Proteomes" id="UP000767947"/>
    </source>
</evidence>